<name>A0A7J0DFL6_9ERIC</name>
<keyword evidence="3" id="KW-0349">Heme</keyword>
<accession>A0A7J0DFL6</accession>
<keyword evidence="10" id="KW-0472">Membrane</keyword>
<evidence type="ECO:0000313" key="12">
    <source>
        <dbReference type="Proteomes" id="UP000585474"/>
    </source>
</evidence>
<dbReference type="GO" id="GO:0016020">
    <property type="term" value="C:membrane"/>
    <property type="evidence" value="ECO:0007669"/>
    <property type="project" value="UniProtKB-SubCell"/>
</dbReference>
<evidence type="ECO:0000256" key="2">
    <source>
        <dbReference type="ARBA" id="ARBA00004370"/>
    </source>
</evidence>
<keyword evidence="8" id="KW-0408">Iron</keyword>
<dbReference type="Pfam" id="PF00067">
    <property type="entry name" value="p450"/>
    <property type="match status" value="1"/>
</dbReference>
<evidence type="ECO:0000256" key="10">
    <source>
        <dbReference type="ARBA" id="ARBA00023136"/>
    </source>
</evidence>
<dbReference type="InterPro" id="IPR002401">
    <property type="entry name" value="Cyt_P450_E_grp-I"/>
</dbReference>
<dbReference type="PRINTS" id="PR00385">
    <property type="entry name" value="P450"/>
</dbReference>
<dbReference type="OrthoDB" id="2789670at2759"/>
<dbReference type="PANTHER" id="PTHR47947">
    <property type="entry name" value="CYTOCHROME P450 82C3-RELATED"/>
    <property type="match status" value="1"/>
</dbReference>
<dbReference type="GO" id="GO:0004497">
    <property type="term" value="F:monooxygenase activity"/>
    <property type="evidence" value="ECO:0007669"/>
    <property type="project" value="UniProtKB-KW"/>
</dbReference>
<evidence type="ECO:0000256" key="3">
    <source>
        <dbReference type="ARBA" id="ARBA00022617"/>
    </source>
</evidence>
<comment type="cofactor">
    <cofactor evidence="1">
        <name>heme</name>
        <dbReference type="ChEBI" id="CHEBI:30413"/>
    </cofactor>
</comment>
<dbReference type="InterPro" id="IPR036396">
    <property type="entry name" value="Cyt_P450_sf"/>
</dbReference>
<dbReference type="Gene3D" id="1.10.630.10">
    <property type="entry name" value="Cytochrome P450"/>
    <property type="match status" value="1"/>
</dbReference>
<organism evidence="11 12">
    <name type="scientific">Actinidia rufa</name>
    <dbReference type="NCBI Taxonomy" id="165716"/>
    <lineage>
        <taxon>Eukaryota</taxon>
        <taxon>Viridiplantae</taxon>
        <taxon>Streptophyta</taxon>
        <taxon>Embryophyta</taxon>
        <taxon>Tracheophyta</taxon>
        <taxon>Spermatophyta</taxon>
        <taxon>Magnoliopsida</taxon>
        <taxon>eudicotyledons</taxon>
        <taxon>Gunneridae</taxon>
        <taxon>Pentapetalae</taxon>
        <taxon>asterids</taxon>
        <taxon>Ericales</taxon>
        <taxon>Actinidiaceae</taxon>
        <taxon>Actinidia</taxon>
    </lineage>
</organism>
<evidence type="ECO:0000256" key="4">
    <source>
        <dbReference type="ARBA" id="ARBA00022692"/>
    </source>
</evidence>
<gene>
    <name evidence="11" type="ORF">Acr_00g0026650</name>
</gene>
<dbReference type="InterPro" id="IPR050651">
    <property type="entry name" value="Plant_Cytochrome_P450_Monoox"/>
</dbReference>
<dbReference type="InterPro" id="IPR001128">
    <property type="entry name" value="Cyt_P450"/>
</dbReference>
<evidence type="ECO:0000256" key="1">
    <source>
        <dbReference type="ARBA" id="ARBA00001971"/>
    </source>
</evidence>
<dbReference type="AlphaFoldDB" id="A0A7J0DFL6"/>
<evidence type="ECO:0000313" key="11">
    <source>
        <dbReference type="EMBL" id="GFS33155.1"/>
    </source>
</evidence>
<sequence>MQALTLGGTDTTTTTLTWTLALLLNNKNILKKAQDELDLYVGRERRVEESDLKNLVYLQAIVKESLRLCTPTQLSPPRETTEDCNIGGYG</sequence>
<comment type="subcellular location">
    <subcellularLocation>
        <location evidence="2">Membrane</location>
    </subcellularLocation>
</comment>
<dbReference type="GO" id="GO:0005506">
    <property type="term" value="F:iron ion binding"/>
    <property type="evidence" value="ECO:0007669"/>
    <property type="project" value="InterPro"/>
</dbReference>
<dbReference type="SUPFAM" id="SSF48264">
    <property type="entry name" value="Cytochrome P450"/>
    <property type="match status" value="1"/>
</dbReference>
<dbReference type="PANTHER" id="PTHR47947:SF26">
    <property type="entry name" value="CYTOCHROME P450"/>
    <property type="match status" value="1"/>
</dbReference>
<dbReference type="PRINTS" id="PR00463">
    <property type="entry name" value="EP450I"/>
</dbReference>
<keyword evidence="4" id="KW-0812">Transmembrane</keyword>
<evidence type="ECO:0000256" key="8">
    <source>
        <dbReference type="ARBA" id="ARBA00023004"/>
    </source>
</evidence>
<proteinExistence type="predicted"/>
<evidence type="ECO:0000256" key="9">
    <source>
        <dbReference type="ARBA" id="ARBA00023033"/>
    </source>
</evidence>
<reference evidence="12" key="1">
    <citation type="submission" date="2019-07" db="EMBL/GenBank/DDBJ databases">
        <title>De Novo Assembly of kiwifruit Actinidia rufa.</title>
        <authorList>
            <person name="Sugita-Konishi S."/>
            <person name="Sato K."/>
            <person name="Mori E."/>
            <person name="Abe Y."/>
            <person name="Kisaki G."/>
            <person name="Hamano K."/>
            <person name="Suezawa K."/>
            <person name="Otani M."/>
            <person name="Fukuda T."/>
            <person name="Manabe T."/>
            <person name="Gomi K."/>
            <person name="Tabuchi M."/>
            <person name="Akimitsu K."/>
            <person name="Kataoka I."/>
        </authorList>
    </citation>
    <scope>NUCLEOTIDE SEQUENCE [LARGE SCALE GENOMIC DNA]</scope>
    <source>
        <strain evidence="12">cv. Fuchu</strain>
    </source>
</reference>
<keyword evidence="7" id="KW-0560">Oxidoreductase</keyword>
<evidence type="ECO:0000256" key="6">
    <source>
        <dbReference type="ARBA" id="ARBA00022989"/>
    </source>
</evidence>
<keyword evidence="6" id="KW-1133">Transmembrane helix</keyword>
<dbReference type="EMBL" id="BJWL01000182">
    <property type="protein sequence ID" value="GFS33155.1"/>
    <property type="molecule type" value="Genomic_DNA"/>
</dbReference>
<keyword evidence="5" id="KW-0479">Metal-binding</keyword>
<keyword evidence="12" id="KW-1185">Reference proteome</keyword>
<protein>
    <submittedName>
        <fullName evidence="11">Cytochrome P450, family 82, subfamily F, polypeptide 1</fullName>
    </submittedName>
</protein>
<dbReference type="GO" id="GO:0016705">
    <property type="term" value="F:oxidoreductase activity, acting on paired donors, with incorporation or reduction of molecular oxygen"/>
    <property type="evidence" value="ECO:0007669"/>
    <property type="project" value="InterPro"/>
</dbReference>
<comment type="caution">
    <text evidence="11">The sequence shown here is derived from an EMBL/GenBank/DDBJ whole genome shotgun (WGS) entry which is preliminary data.</text>
</comment>
<evidence type="ECO:0000256" key="5">
    <source>
        <dbReference type="ARBA" id="ARBA00022723"/>
    </source>
</evidence>
<keyword evidence="9" id="KW-0503">Monooxygenase</keyword>
<dbReference type="GO" id="GO:0020037">
    <property type="term" value="F:heme binding"/>
    <property type="evidence" value="ECO:0007669"/>
    <property type="project" value="InterPro"/>
</dbReference>
<dbReference type="Proteomes" id="UP000585474">
    <property type="component" value="Unassembled WGS sequence"/>
</dbReference>
<evidence type="ECO:0000256" key="7">
    <source>
        <dbReference type="ARBA" id="ARBA00023002"/>
    </source>
</evidence>